<feature type="region of interest" description="Disordered" evidence="2">
    <location>
        <begin position="369"/>
        <end position="389"/>
    </location>
</feature>
<dbReference type="Pfam" id="PF01464">
    <property type="entry name" value="SLT"/>
    <property type="match status" value="1"/>
</dbReference>
<proteinExistence type="inferred from homology"/>
<gene>
    <name evidence="4" type="ORF">H8L32_16775</name>
</gene>
<feature type="domain" description="Transglycosylase SLT" evidence="3">
    <location>
        <begin position="348"/>
        <end position="477"/>
    </location>
</feature>
<evidence type="ECO:0000256" key="1">
    <source>
        <dbReference type="ARBA" id="ARBA00007734"/>
    </source>
</evidence>
<sequence length="552" mass="60237">MYTNYRSPYSNDPYANDPDADDENGDADQMPDQSQDADPQNDLAGQGQQDGLTQNKTNAVDELMRTLALNIPVGDGIISRAPGANLLSLVNESDSSYPASSDSGYDTPDDEQVPEQTSEPQRASEPRTISPAIQKEIDRVRGASSASLKDKYAAYLLATRNQDQINHLQSAGIPDDELQNDVNTPGFAAFNRQLDAGNVNISGLYDKAKKIADRLNAPPDSREFTDSRYEAAQQRTPEEARAFKEEIAAATARHFFDLLKPETPRDTDFNDRRFDSRGEPDAEELDRRNTKKLHDDIGSIVQKIEPLSSDKKDEKNPLPSIELNKLPKIKSPKSNGDGFKIIDGYSSYFDSAVEKTDVDGASLRAMAKVESGGTNDPATSRAGSSPGAASGVMQVIGDTWKGTVKKHKELSQYSDFAKYRSDPEVNILVGAYAFQDIRKAINISSSDPNFEKLSFAAYNAGPGTINKAIANAKEDNQSDPAAAALNPKYLAPAIEDTGIYSYYLKGGGSKYNPYLPGKPGASAEKAEQWAIDAKLKEVSEYAKKVLGYREKE</sequence>
<comment type="similarity">
    <text evidence="1">Belongs to the transglycosylase Slt family.</text>
</comment>
<evidence type="ECO:0000259" key="3">
    <source>
        <dbReference type="Pfam" id="PF01464"/>
    </source>
</evidence>
<feature type="compositionally biased region" description="Polar residues" evidence="2">
    <location>
        <begin position="1"/>
        <end position="10"/>
    </location>
</feature>
<dbReference type="RefSeq" id="WP_186948411.1">
    <property type="nucleotide sequence ID" value="NZ_JACOGF010000008.1"/>
</dbReference>
<evidence type="ECO:0000256" key="2">
    <source>
        <dbReference type="SAM" id="MobiDB-lite"/>
    </source>
</evidence>
<dbReference type="SUPFAM" id="SSF53955">
    <property type="entry name" value="Lysozyme-like"/>
    <property type="match status" value="1"/>
</dbReference>
<reference evidence="4 5" key="1">
    <citation type="submission" date="2020-08" db="EMBL/GenBank/DDBJ databases">
        <title>Novel species isolated from subtropical streams in China.</title>
        <authorList>
            <person name="Lu H."/>
        </authorList>
    </citation>
    <scope>NUCLEOTIDE SEQUENCE [LARGE SCALE GENOMIC DNA]</scope>
    <source>
        <strain evidence="4 5">CY18W</strain>
    </source>
</reference>
<feature type="region of interest" description="Disordered" evidence="2">
    <location>
        <begin position="1"/>
        <end position="57"/>
    </location>
</feature>
<comment type="caution">
    <text evidence="4">The sequence shown here is derived from an EMBL/GenBank/DDBJ whole genome shotgun (WGS) entry which is preliminary data.</text>
</comment>
<dbReference type="EMBL" id="JACOGF010000008">
    <property type="protein sequence ID" value="MBC3919148.1"/>
    <property type="molecule type" value="Genomic_DNA"/>
</dbReference>
<dbReference type="Gene3D" id="1.10.530.10">
    <property type="match status" value="1"/>
</dbReference>
<name>A0ABR6ZUC0_9BURK</name>
<dbReference type="InterPro" id="IPR008258">
    <property type="entry name" value="Transglycosylase_SLT_dom_1"/>
</dbReference>
<dbReference type="Proteomes" id="UP000650424">
    <property type="component" value="Unassembled WGS sequence"/>
</dbReference>
<evidence type="ECO:0000313" key="4">
    <source>
        <dbReference type="EMBL" id="MBC3919148.1"/>
    </source>
</evidence>
<organism evidence="4 5">
    <name type="scientific">Undibacterium hunanense</name>
    <dbReference type="NCBI Taxonomy" id="2762292"/>
    <lineage>
        <taxon>Bacteria</taxon>
        <taxon>Pseudomonadati</taxon>
        <taxon>Pseudomonadota</taxon>
        <taxon>Betaproteobacteria</taxon>
        <taxon>Burkholderiales</taxon>
        <taxon>Oxalobacteraceae</taxon>
        <taxon>Undibacterium</taxon>
    </lineage>
</organism>
<evidence type="ECO:0000313" key="5">
    <source>
        <dbReference type="Proteomes" id="UP000650424"/>
    </source>
</evidence>
<feature type="region of interest" description="Disordered" evidence="2">
    <location>
        <begin position="93"/>
        <end position="129"/>
    </location>
</feature>
<dbReference type="InterPro" id="IPR023346">
    <property type="entry name" value="Lysozyme-like_dom_sf"/>
</dbReference>
<accession>A0ABR6ZUC0</accession>
<dbReference type="PANTHER" id="PTHR37423">
    <property type="entry name" value="SOLUBLE LYTIC MUREIN TRANSGLYCOSYLASE-RELATED"/>
    <property type="match status" value="1"/>
</dbReference>
<keyword evidence="5" id="KW-1185">Reference proteome</keyword>
<dbReference type="CDD" id="cd00254">
    <property type="entry name" value="LT-like"/>
    <property type="match status" value="1"/>
</dbReference>
<feature type="compositionally biased region" description="Low complexity" evidence="2">
    <location>
        <begin position="93"/>
        <end position="106"/>
    </location>
</feature>
<feature type="region of interest" description="Disordered" evidence="2">
    <location>
        <begin position="261"/>
        <end position="293"/>
    </location>
</feature>
<feature type="compositionally biased region" description="Polar residues" evidence="2">
    <location>
        <begin position="46"/>
        <end position="57"/>
    </location>
</feature>
<dbReference type="PANTHER" id="PTHR37423:SF2">
    <property type="entry name" value="MEMBRANE-BOUND LYTIC MUREIN TRANSGLYCOSYLASE C"/>
    <property type="match status" value="1"/>
</dbReference>
<protein>
    <submittedName>
        <fullName evidence="4">Transglycosylase SLT domain-containing protein</fullName>
    </submittedName>
</protein>